<proteinExistence type="predicted"/>
<accession>A0A9P9IBS0</accession>
<dbReference type="OrthoDB" id="5086500at2759"/>
<evidence type="ECO:0000313" key="1">
    <source>
        <dbReference type="EMBL" id="KAH7115653.1"/>
    </source>
</evidence>
<gene>
    <name evidence="1" type="ORF">EDB81DRAFT_628182</name>
</gene>
<organism evidence="1 2">
    <name type="scientific">Dactylonectria macrodidyma</name>
    <dbReference type="NCBI Taxonomy" id="307937"/>
    <lineage>
        <taxon>Eukaryota</taxon>
        <taxon>Fungi</taxon>
        <taxon>Dikarya</taxon>
        <taxon>Ascomycota</taxon>
        <taxon>Pezizomycotina</taxon>
        <taxon>Sordariomycetes</taxon>
        <taxon>Hypocreomycetidae</taxon>
        <taxon>Hypocreales</taxon>
        <taxon>Nectriaceae</taxon>
        <taxon>Dactylonectria</taxon>
    </lineage>
</organism>
<dbReference type="InterPro" id="IPR046536">
    <property type="entry name" value="DUF6601"/>
</dbReference>
<dbReference type="Pfam" id="PF20246">
    <property type="entry name" value="DUF6601"/>
    <property type="match status" value="1"/>
</dbReference>
<dbReference type="AlphaFoldDB" id="A0A9P9IBS0"/>
<evidence type="ECO:0000313" key="2">
    <source>
        <dbReference type="Proteomes" id="UP000738349"/>
    </source>
</evidence>
<sequence>TCQYAPPFSKEKALLTTNTTLPHCFRDGNQLSDPSENIQEFLRAELQTTKLNKAHKYLWLAGLPRPARPLHRQQLLLRNIYPTESPDEHLVWHDKCIFIKPMPEYLLSYEFWVHNLSNDDALHENLTSERVSFV</sequence>
<dbReference type="Proteomes" id="UP000738349">
    <property type="component" value="Unassembled WGS sequence"/>
</dbReference>
<name>A0A9P9IBS0_9HYPO</name>
<dbReference type="EMBL" id="JAGMUV010000030">
    <property type="protein sequence ID" value="KAH7115653.1"/>
    <property type="molecule type" value="Genomic_DNA"/>
</dbReference>
<keyword evidence="2" id="KW-1185">Reference proteome</keyword>
<dbReference type="PANTHER" id="PTHR34414">
    <property type="entry name" value="HET DOMAIN-CONTAINING PROTEIN-RELATED"/>
    <property type="match status" value="1"/>
</dbReference>
<dbReference type="PANTHER" id="PTHR34414:SF1">
    <property type="entry name" value="SUBTILISIN-LIKE SERINE PROTEASE"/>
    <property type="match status" value="1"/>
</dbReference>
<feature type="non-terminal residue" evidence="1">
    <location>
        <position position="134"/>
    </location>
</feature>
<reference evidence="1" key="1">
    <citation type="journal article" date="2021" name="Nat. Commun.">
        <title>Genetic determinants of endophytism in the Arabidopsis root mycobiome.</title>
        <authorList>
            <person name="Mesny F."/>
            <person name="Miyauchi S."/>
            <person name="Thiergart T."/>
            <person name="Pickel B."/>
            <person name="Atanasova L."/>
            <person name="Karlsson M."/>
            <person name="Huettel B."/>
            <person name="Barry K.W."/>
            <person name="Haridas S."/>
            <person name="Chen C."/>
            <person name="Bauer D."/>
            <person name="Andreopoulos W."/>
            <person name="Pangilinan J."/>
            <person name="LaButti K."/>
            <person name="Riley R."/>
            <person name="Lipzen A."/>
            <person name="Clum A."/>
            <person name="Drula E."/>
            <person name="Henrissat B."/>
            <person name="Kohler A."/>
            <person name="Grigoriev I.V."/>
            <person name="Martin F.M."/>
            <person name="Hacquard S."/>
        </authorList>
    </citation>
    <scope>NUCLEOTIDE SEQUENCE</scope>
    <source>
        <strain evidence="1">MPI-CAGE-AT-0147</strain>
    </source>
</reference>
<comment type="caution">
    <text evidence="1">The sequence shown here is derived from an EMBL/GenBank/DDBJ whole genome shotgun (WGS) entry which is preliminary data.</text>
</comment>
<protein>
    <submittedName>
        <fullName evidence="1">Uncharacterized protein</fullName>
    </submittedName>
</protein>
<feature type="non-terminal residue" evidence="1">
    <location>
        <position position="1"/>
    </location>
</feature>